<evidence type="ECO:0000313" key="2">
    <source>
        <dbReference type="Proteomes" id="UP001281003"/>
    </source>
</evidence>
<organism evidence="1 2">
    <name type="scientific">Sordaria brevicollis</name>
    <dbReference type="NCBI Taxonomy" id="83679"/>
    <lineage>
        <taxon>Eukaryota</taxon>
        <taxon>Fungi</taxon>
        <taxon>Dikarya</taxon>
        <taxon>Ascomycota</taxon>
        <taxon>Pezizomycotina</taxon>
        <taxon>Sordariomycetes</taxon>
        <taxon>Sordariomycetidae</taxon>
        <taxon>Sordariales</taxon>
        <taxon>Sordariaceae</taxon>
        <taxon>Sordaria</taxon>
    </lineage>
</organism>
<accession>A0AAE0PIV6</accession>
<sequence length="724" mass="81554">MATDQQAQNCRPETPSLAELPVILLDNRCGICDEKIDRDILAIALIGKQKHMAYLGRTLKFPFPIYGTYLYSPNGIAAYLDRRKTPVHLCFLCTRSTAWKACRVRHSAIARNHQYEAVATHHDCFSILIKSCPLPPRLACERLWKVAIAKYPWSLGYYELPSIPFTGSCHVLSTEAITKVASIYVLDQLANLPMELMALIRSYSPGTLLFWRAVTALTLASSLSNLPAIHEQRVGLGNIRDTPLYWKIGGSIRIPKAKVRPNDILRITLSPVGVRKIERLPRWPTCKKESPRQQKANKRFAWILCRVGCPATRNQTAYCQDGLLRFCFDNPGAPLKVVLPIWDTPMPPNLVKARDRGINFHWVIDKRYEIESFMKGHLINLDAISGLTFVYEGKKLVAVHSHRGDETNDFGVPVGSRNGLQQACFYLPVNGEDKIMAIGTQNTDAFVIIVEKSMSGDTVIGLPCPRFVFDTFAVNPGGLVEGDEEFFNTGTFLWGAREPDALLYGLQGNRTNVNLLGAYRYDPETWVPGRKSTDEPVPIPHRWPWPRLPSRDNQEDLSFHTYAPLEGVVSAQMFYSTGFVPDLEEHRCSGIIFHYQNGGSRVVGEVRLLNDRASIIGETILHPKLICLELPHQERPTVQRLHFLKETEIERGVHPVGENGVLNTSIYAGTCTRFPTAWAGIVWRMEGILDWWFTATERMRVAIRVEDKNLFETLPGILDGSIPA</sequence>
<reference evidence="1" key="2">
    <citation type="submission" date="2023-07" db="EMBL/GenBank/DDBJ databases">
        <authorList>
            <consortium name="Lawrence Berkeley National Laboratory"/>
            <person name="Haridas S."/>
            <person name="Hensen N."/>
            <person name="Bonometti L."/>
            <person name="Westerberg I."/>
            <person name="Brannstrom I.O."/>
            <person name="Guillou S."/>
            <person name="Cros-Aarteil S."/>
            <person name="Calhoun S."/>
            <person name="Kuo A."/>
            <person name="Mondo S."/>
            <person name="Pangilinan J."/>
            <person name="Riley R."/>
            <person name="LaButti K."/>
            <person name="Andreopoulos B."/>
            <person name="Lipzen A."/>
            <person name="Chen C."/>
            <person name="Yanf M."/>
            <person name="Daum C."/>
            <person name="Ng V."/>
            <person name="Clum A."/>
            <person name="Steindorff A."/>
            <person name="Ohm R."/>
            <person name="Martin F."/>
            <person name="Silar P."/>
            <person name="Natvig D."/>
            <person name="Lalanne C."/>
            <person name="Gautier V."/>
            <person name="Ament-velasquez S.L."/>
            <person name="Kruys A."/>
            <person name="Hutchinson M.I."/>
            <person name="Powell A.J."/>
            <person name="Barry K."/>
            <person name="Miller A.N."/>
            <person name="Grigoriev I.V."/>
            <person name="Debuchy R."/>
            <person name="Gladieux P."/>
            <person name="Thoren M.H."/>
            <person name="Johannesson H."/>
        </authorList>
    </citation>
    <scope>NUCLEOTIDE SEQUENCE</scope>
    <source>
        <strain evidence="1">FGSC 1904</strain>
    </source>
</reference>
<gene>
    <name evidence="1" type="ORF">B0T20DRAFT_496797</name>
</gene>
<dbReference type="EMBL" id="JAUTDP010000004">
    <property type="protein sequence ID" value="KAK3400350.1"/>
    <property type="molecule type" value="Genomic_DNA"/>
</dbReference>
<name>A0AAE0PIV6_SORBR</name>
<dbReference type="Proteomes" id="UP001281003">
    <property type="component" value="Unassembled WGS sequence"/>
</dbReference>
<dbReference type="AlphaFoldDB" id="A0AAE0PIV6"/>
<keyword evidence="2" id="KW-1185">Reference proteome</keyword>
<evidence type="ECO:0000313" key="1">
    <source>
        <dbReference type="EMBL" id="KAK3400350.1"/>
    </source>
</evidence>
<protein>
    <submittedName>
        <fullName evidence="1">Uncharacterized protein</fullName>
    </submittedName>
</protein>
<proteinExistence type="predicted"/>
<comment type="caution">
    <text evidence="1">The sequence shown here is derived from an EMBL/GenBank/DDBJ whole genome shotgun (WGS) entry which is preliminary data.</text>
</comment>
<reference evidence="1" key="1">
    <citation type="journal article" date="2023" name="Mol. Phylogenet. Evol.">
        <title>Genome-scale phylogeny and comparative genomics of the fungal order Sordariales.</title>
        <authorList>
            <person name="Hensen N."/>
            <person name="Bonometti L."/>
            <person name="Westerberg I."/>
            <person name="Brannstrom I.O."/>
            <person name="Guillou S."/>
            <person name="Cros-Aarteil S."/>
            <person name="Calhoun S."/>
            <person name="Haridas S."/>
            <person name="Kuo A."/>
            <person name="Mondo S."/>
            <person name="Pangilinan J."/>
            <person name="Riley R."/>
            <person name="LaButti K."/>
            <person name="Andreopoulos B."/>
            <person name="Lipzen A."/>
            <person name="Chen C."/>
            <person name="Yan M."/>
            <person name="Daum C."/>
            <person name="Ng V."/>
            <person name="Clum A."/>
            <person name="Steindorff A."/>
            <person name="Ohm R.A."/>
            <person name="Martin F."/>
            <person name="Silar P."/>
            <person name="Natvig D.O."/>
            <person name="Lalanne C."/>
            <person name="Gautier V."/>
            <person name="Ament-Velasquez S.L."/>
            <person name="Kruys A."/>
            <person name="Hutchinson M.I."/>
            <person name="Powell A.J."/>
            <person name="Barry K."/>
            <person name="Miller A.N."/>
            <person name="Grigoriev I.V."/>
            <person name="Debuchy R."/>
            <person name="Gladieux P."/>
            <person name="Hiltunen Thoren M."/>
            <person name="Johannesson H."/>
        </authorList>
    </citation>
    <scope>NUCLEOTIDE SEQUENCE</scope>
    <source>
        <strain evidence="1">FGSC 1904</strain>
    </source>
</reference>